<name>A0A670JAZ4_PODMU</name>
<evidence type="ECO:0000313" key="1">
    <source>
        <dbReference type="Ensembl" id="ENSPMRP00000021380.1"/>
    </source>
</evidence>
<dbReference type="Pfam" id="PF15226">
    <property type="entry name" value="HPIP"/>
    <property type="match status" value="1"/>
</dbReference>
<reference evidence="1" key="3">
    <citation type="submission" date="2025-09" db="UniProtKB">
        <authorList>
            <consortium name="Ensembl"/>
        </authorList>
    </citation>
    <scope>IDENTIFICATION</scope>
</reference>
<dbReference type="AlphaFoldDB" id="A0A670JAZ4"/>
<dbReference type="Ensembl" id="ENSPMRT00000022693.1">
    <property type="protein sequence ID" value="ENSPMRP00000021380.1"/>
    <property type="gene ID" value="ENSPMRG00000013881.1"/>
</dbReference>
<evidence type="ECO:0000313" key="2">
    <source>
        <dbReference type="Proteomes" id="UP000472272"/>
    </source>
</evidence>
<accession>A0A670JAZ4</accession>
<protein>
    <submittedName>
        <fullName evidence="1">Uncharacterized protein</fullName>
    </submittedName>
</protein>
<dbReference type="GeneTree" id="ENSGT00680000101584"/>
<reference evidence="1" key="2">
    <citation type="submission" date="2025-08" db="UniProtKB">
        <authorList>
            <consortium name="Ensembl"/>
        </authorList>
    </citation>
    <scope>IDENTIFICATION</scope>
</reference>
<dbReference type="InterPro" id="IPR029195">
    <property type="entry name" value="HCFC1R1"/>
</dbReference>
<sequence>GPTSPLPSYGPGWGEEKKPNSVLIGVTGPWTPCHCSLCPNREPSSKHFLSEDKMAARFNSLSLDNDHVYSSNGFPLYDEDPKWQEAYARLKELQQRYWGPLLCEGGSQRSRITSPPYKKKVFV</sequence>
<reference evidence="1 2" key="1">
    <citation type="journal article" date="2019" name="Proc. Natl. Acad. Sci. U.S.A.">
        <title>Regulatory changes in pterin and carotenoid genes underlie balanced color polymorphisms in the wall lizard.</title>
        <authorList>
            <person name="Andrade P."/>
            <person name="Pinho C."/>
            <person name="Perez I de Lanuza G."/>
            <person name="Afonso S."/>
            <person name="Brejcha J."/>
            <person name="Rubin C.J."/>
            <person name="Wallerman O."/>
            <person name="Pereira P."/>
            <person name="Sabatino S.J."/>
            <person name="Bellati A."/>
            <person name="Pellitteri-Rosa D."/>
            <person name="Bosakova Z."/>
            <person name="Bunikis I."/>
            <person name="Carretero M.A."/>
            <person name="Feiner N."/>
            <person name="Marsik P."/>
            <person name="Pauperio F."/>
            <person name="Salvi D."/>
            <person name="Soler L."/>
            <person name="While G.M."/>
            <person name="Uller T."/>
            <person name="Font E."/>
            <person name="Andersson L."/>
            <person name="Carneiro M."/>
        </authorList>
    </citation>
    <scope>NUCLEOTIDE SEQUENCE</scope>
</reference>
<keyword evidence="2" id="KW-1185">Reference proteome</keyword>
<dbReference type="Proteomes" id="UP000472272">
    <property type="component" value="Chromosome 13"/>
</dbReference>
<organism evidence="1 2">
    <name type="scientific">Podarcis muralis</name>
    <name type="common">Wall lizard</name>
    <name type="synonym">Lacerta muralis</name>
    <dbReference type="NCBI Taxonomy" id="64176"/>
    <lineage>
        <taxon>Eukaryota</taxon>
        <taxon>Metazoa</taxon>
        <taxon>Chordata</taxon>
        <taxon>Craniata</taxon>
        <taxon>Vertebrata</taxon>
        <taxon>Euteleostomi</taxon>
        <taxon>Lepidosauria</taxon>
        <taxon>Squamata</taxon>
        <taxon>Bifurcata</taxon>
        <taxon>Unidentata</taxon>
        <taxon>Episquamata</taxon>
        <taxon>Laterata</taxon>
        <taxon>Lacertibaenia</taxon>
        <taxon>Lacertidae</taxon>
        <taxon>Podarcis</taxon>
    </lineage>
</organism>
<proteinExistence type="predicted"/>